<feature type="domain" description="G" evidence="2">
    <location>
        <begin position="15"/>
        <end position="83"/>
    </location>
</feature>
<evidence type="ECO:0000256" key="1">
    <source>
        <dbReference type="SAM" id="Coils"/>
    </source>
</evidence>
<proteinExistence type="predicted"/>
<organism evidence="3 4">
    <name type="scientific">Macrolepiota fuliginosa MF-IS2</name>
    <dbReference type="NCBI Taxonomy" id="1400762"/>
    <lineage>
        <taxon>Eukaryota</taxon>
        <taxon>Fungi</taxon>
        <taxon>Dikarya</taxon>
        <taxon>Basidiomycota</taxon>
        <taxon>Agaricomycotina</taxon>
        <taxon>Agaricomycetes</taxon>
        <taxon>Agaricomycetidae</taxon>
        <taxon>Agaricales</taxon>
        <taxon>Agaricineae</taxon>
        <taxon>Agaricaceae</taxon>
        <taxon>Macrolepiota</taxon>
    </lineage>
</organism>
<name>A0A9P6C567_9AGAR</name>
<dbReference type="GO" id="GO:0005525">
    <property type="term" value="F:GTP binding"/>
    <property type="evidence" value="ECO:0007669"/>
    <property type="project" value="InterPro"/>
</dbReference>
<sequence length="312" mass="35922">MDIPTEKLRSEDIVIAVMGPTGTGRSHFIDVLTRQKPGTRSGNELKTHTSEVQCTILEKYEGNRNLVVVDTPGFDDTEGSDMEILDMISTWLEKIYRKKIKLTGILYLHRITDNRMAGTPLRNLRVFGEFCGDVAMCRVVLVTTMWDKLRQPEAGKKREDELRENFWKGMLEKGSTIARFDNTLNSAEKIIQGLIVEKNKRETLLLQEEFVDLKKRLNETHAGQMLYDTLQRLLDDQKNAIEKLTAQIEAQADRNPQLVEKLRREQEKIKEELEKTLGGVRRLRVPLSRRIVLFFGRKGKIVSCFGSKIEKC</sequence>
<dbReference type="Proteomes" id="UP000807342">
    <property type="component" value="Unassembled WGS sequence"/>
</dbReference>
<dbReference type="Gene3D" id="3.40.50.300">
    <property type="entry name" value="P-loop containing nucleotide triphosphate hydrolases"/>
    <property type="match status" value="1"/>
</dbReference>
<dbReference type="SUPFAM" id="SSF52540">
    <property type="entry name" value="P-loop containing nucleoside triphosphate hydrolases"/>
    <property type="match status" value="1"/>
</dbReference>
<dbReference type="InterPro" id="IPR027417">
    <property type="entry name" value="P-loop_NTPase"/>
</dbReference>
<reference evidence="3" key="1">
    <citation type="submission" date="2020-11" db="EMBL/GenBank/DDBJ databases">
        <authorList>
            <consortium name="DOE Joint Genome Institute"/>
            <person name="Ahrendt S."/>
            <person name="Riley R."/>
            <person name="Andreopoulos W."/>
            <person name="Labutti K."/>
            <person name="Pangilinan J."/>
            <person name="Ruiz-Duenas F.J."/>
            <person name="Barrasa J.M."/>
            <person name="Sanchez-Garcia M."/>
            <person name="Camarero S."/>
            <person name="Miyauchi S."/>
            <person name="Serrano A."/>
            <person name="Linde D."/>
            <person name="Babiker R."/>
            <person name="Drula E."/>
            <person name="Ayuso-Fernandez I."/>
            <person name="Pacheco R."/>
            <person name="Padilla G."/>
            <person name="Ferreira P."/>
            <person name="Barriuso J."/>
            <person name="Kellner H."/>
            <person name="Castanera R."/>
            <person name="Alfaro M."/>
            <person name="Ramirez L."/>
            <person name="Pisabarro A.G."/>
            <person name="Kuo A."/>
            <person name="Tritt A."/>
            <person name="Lipzen A."/>
            <person name="He G."/>
            <person name="Yan M."/>
            <person name="Ng V."/>
            <person name="Cullen D."/>
            <person name="Martin F."/>
            <person name="Rosso M.-N."/>
            <person name="Henrissat B."/>
            <person name="Hibbett D."/>
            <person name="Martinez A.T."/>
            <person name="Grigoriev I.V."/>
        </authorList>
    </citation>
    <scope>NUCLEOTIDE SEQUENCE</scope>
    <source>
        <strain evidence="3">MF-IS2</strain>
    </source>
</reference>
<gene>
    <name evidence="3" type="ORF">P691DRAFT_667336</name>
</gene>
<dbReference type="EMBL" id="MU151128">
    <property type="protein sequence ID" value="KAF9449500.1"/>
    <property type="molecule type" value="Genomic_DNA"/>
</dbReference>
<dbReference type="AlphaFoldDB" id="A0A9P6C567"/>
<dbReference type="CDD" id="cd00882">
    <property type="entry name" value="Ras_like_GTPase"/>
    <property type="match status" value="1"/>
</dbReference>
<comment type="caution">
    <text evidence="3">The sequence shown here is derived from an EMBL/GenBank/DDBJ whole genome shotgun (WGS) entry which is preliminary data.</text>
</comment>
<keyword evidence="1" id="KW-0175">Coiled coil</keyword>
<evidence type="ECO:0000313" key="3">
    <source>
        <dbReference type="EMBL" id="KAF9449500.1"/>
    </source>
</evidence>
<protein>
    <recommendedName>
        <fullName evidence="2">G domain-containing protein</fullName>
    </recommendedName>
</protein>
<dbReference type="OrthoDB" id="8954335at2759"/>
<accession>A0A9P6C567</accession>
<feature type="coiled-coil region" evidence="1">
    <location>
        <begin position="227"/>
        <end position="279"/>
    </location>
</feature>
<dbReference type="Pfam" id="PF01926">
    <property type="entry name" value="MMR_HSR1"/>
    <property type="match status" value="1"/>
</dbReference>
<dbReference type="InterPro" id="IPR006073">
    <property type="entry name" value="GTP-bd"/>
</dbReference>
<evidence type="ECO:0000259" key="2">
    <source>
        <dbReference type="Pfam" id="PF01926"/>
    </source>
</evidence>
<evidence type="ECO:0000313" key="4">
    <source>
        <dbReference type="Proteomes" id="UP000807342"/>
    </source>
</evidence>
<keyword evidence="4" id="KW-1185">Reference proteome</keyword>